<keyword evidence="1" id="KW-0805">Transcription regulation</keyword>
<keyword evidence="3" id="KW-0804">Transcription</keyword>
<dbReference type="GO" id="GO:0005829">
    <property type="term" value="C:cytosol"/>
    <property type="evidence" value="ECO:0007669"/>
    <property type="project" value="TreeGrafter"/>
</dbReference>
<dbReference type="RefSeq" id="WP_166505404.1">
    <property type="nucleotide sequence ID" value="NZ_LN650648.1"/>
</dbReference>
<dbReference type="InterPro" id="IPR050397">
    <property type="entry name" value="Env_Response_Regulators"/>
</dbReference>
<dbReference type="SMART" id="SM00419">
    <property type="entry name" value="HTH_CRP"/>
    <property type="match status" value="1"/>
</dbReference>
<dbReference type="PROSITE" id="PS51063">
    <property type="entry name" value="HTH_CRP_2"/>
    <property type="match status" value="1"/>
</dbReference>
<feature type="domain" description="Cyclic nucleotide-binding" evidence="4">
    <location>
        <begin position="13"/>
        <end position="135"/>
    </location>
</feature>
<dbReference type="Gene3D" id="2.60.120.10">
    <property type="entry name" value="Jelly Rolls"/>
    <property type="match status" value="1"/>
</dbReference>
<organism evidence="6 7">
    <name type="scientific">Romboutsia hominis</name>
    <dbReference type="NCBI Taxonomy" id="1507512"/>
    <lineage>
        <taxon>Bacteria</taxon>
        <taxon>Bacillati</taxon>
        <taxon>Bacillota</taxon>
        <taxon>Clostridia</taxon>
        <taxon>Peptostreptococcales</taxon>
        <taxon>Peptostreptococcaceae</taxon>
        <taxon>Romboutsia</taxon>
    </lineage>
</organism>
<dbReference type="PROSITE" id="PS50042">
    <property type="entry name" value="CNMP_BINDING_3"/>
    <property type="match status" value="1"/>
</dbReference>
<dbReference type="AlphaFoldDB" id="A0A2P2BRB6"/>
<feature type="domain" description="HTH crp-type" evidence="5">
    <location>
        <begin position="149"/>
        <end position="216"/>
    </location>
</feature>
<dbReference type="InterPro" id="IPR014710">
    <property type="entry name" value="RmlC-like_jellyroll"/>
</dbReference>
<dbReference type="Proteomes" id="UP000245695">
    <property type="component" value="Chromosome 1"/>
</dbReference>
<evidence type="ECO:0000259" key="5">
    <source>
        <dbReference type="PROSITE" id="PS51063"/>
    </source>
</evidence>
<dbReference type="GO" id="GO:0003677">
    <property type="term" value="F:DNA binding"/>
    <property type="evidence" value="ECO:0007669"/>
    <property type="project" value="UniProtKB-KW"/>
</dbReference>
<sequence length="224" mass="25952">MNHWNELIYIYPFLNTLDEETKSIIKNSLIIREFDSDYTLIYESSSCLGFSLIISGSIRVYKLSDKGREVTLYKLEKGDTCYLSMSCMLTNKHFPAFAEVIEPTVIAFIPSSIFNKYIYNTLEFQKYIFENLYTKFNNVLKVLEELAFESVDIRIAKYLLLISQKANSSKYLYLTQEKIAQELGTSREVVSRILTDFKNKGILISSRGKISILDFDKLNNIAKL</sequence>
<dbReference type="GO" id="GO:0003700">
    <property type="term" value="F:DNA-binding transcription factor activity"/>
    <property type="evidence" value="ECO:0007669"/>
    <property type="project" value="TreeGrafter"/>
</dbReference>
<dbReference type="Pfam" id="PF13545">
    <property type="entry name" value="HTH_Crp_2"/>
    <property type="match status" value="1"/>
</dbReference>
<dbReference type="PANTHER" id="PTHR24567:SF74">
    <property type="entry name" value="HTH-TYPE TRANSCRIPTIONAL REGULATOR ARCR"/>
    <property type="match status" value="1"/>
</dbReference>
<proteinExistence type="predicted"/>
<reference evidence="6 7" key="1">
    <citation type="submission" date="2014-09" db="EMBL/GenBank/DDBJ databases">
        <authorList>
            <person name="Hornung B.V."/>
        </authorList>
    </citation>
    <scope>NUCLEOTIDE SEQUENCE [LARGE SCALE GENOMIC DNA]</scope>
    <source>
        <strain evidence="6 7">FRIFI</strain>
    </source>
</reference>
<name>A0A2P2BRB6_9FIRM</name>
<dbReference type="CDD" id="cd00038">
    <property type="entry name" value="CAP_ED"/>
    <property type="match status" value="1"/>
</dbReference>
<dbReference type="SUPFAM" id="SSF51206">
    <property type="entry name" value="cAMP-binding domain-like"/>
    <property type="match status" value="1"/>
</dbReference>
<dbReference type="InterPro" id="IPR012318">
    <property type="entry name" value="HTH_CRP"/>
</dbReference>
<dbReference type="EMBL" id="LN650648">
    <property type="protein sequence ID" value="CEI72893.1"/>
    <property type="molecule type" value="Genomic_DNA"/>
</dbReference>
<evidence type="ECO:0000313" key="7">
    <source>
        <dbReference type="Proteomes" id="UP000245695"/>
    </source>
</evidence>
<dbReference type="Pfam" id="PF00027">
    <property type="entry name" value="cNMP_binding"/>
    <property type="match status" value="1"/>
</dbReference>
<evidence type="ECO:0000313" key="6">
    <source>
        <dbReference type="EMBL" id="CEI72893.1"/>
    </source>
</evidence>
<gene>
    <name evidence="6" type="ORF">FRIFI_1358</name>
</gene>
<dbReference type="Gene3D" id="1.10.10.10">
    <property type="entry name" value="Winged helix-like DNA-binding domain superfamily/Winged helix DNA-binding domain"/>
    <property type="match status" value="1"/>
</dbReference>
<protein>
    <submittedName>
        <fullName evidence="6">Cyclic nucleotide-binding domain protein</fullName>
    </submittedName>
</protein>
<dbReference type="KEGG" id="rhom:FRIFI_1358"/>
<keyword evidence="2" id="KW-0238">DNA-binding</keyword>
<dbReference type="PRINTS" id="PR00034">
    <property type="entry name" value="HTHCRP"/>
</dbReference>
<evidence type="ECO:0000256" key="2">
    <source>
        <dbReference type="ARBA" id="ARBA00023125"/>
    </source>
</evidence>
<dbReference type="InterPro" id="IPR018490">
    <property type="entry name" value="cNMP-bd_dom_sf"/>
</dbReference>
<dbReference type="PANTHER" id="PTHR24567">
    <property type="entry name" value="CRP FAMILY TRANSCRIPTIONAL REGULATORY PROTEIN"/>
    <property type="match status" value="1"/>
</dbReference>
<evidence type="ECO:0000256" key="1">
    <source>
        <dbReference type="ARBA" id="ARBA00023015"/>
    </source>
</evidence>
<dbReference type="CDD" id="cd00092">
    <property type="entry name" value="HTH_CRP"/>
    <property type="match status" value="1"/>
</dbReference>
<accession>A0A2P2BRB6</accession>
<dbReference type="InterPro" id="IPR036390">
    <property type="entry name" value="WH_DNA-bd_sf"/>
</dbReference>
<evidence type="ECO:0000259" key="4">
    <source>
        <dbReference type="PROSITE" id="PS50042"/>
    </source>
</evidence>
<dbReference type="InterPro" id="IPR036388">
    <property type="entry name" value="WH-like_DNA-bd_sf"/>
</dbReference>
<dbReference type="InterPro" id="IPR000595">
    <property type="entry name" value="cNMP-bd_dom"/>
</dbReference>
<keyword evidence="7" id="KW-1185">Reference proteome</keyword>
<dbReference type="SUPFAM" id="SSF46785">
    <property type="entry name" value="Winged helix' DNA-binding domain"/>
    <property type="match status" value="1"/>
</dbReference>
<evidence type="ECO:0000256" key="3">
    <source>
        <dbReference type="ARBA" id="ARBA00023163"/>
    </source>
</evidence>